<keyword evidence="2" id="KW-1185">Reference proteome</keyword>
<reference evidence="1 2" key="1">
    <citation type="submission" date="2021-01" db="EMBL/GenBank/DDBJ databases">
        <title>Genomic Encyclopedia of Type Strains, Phase IV (KMG-IV): sequencing the most valuable type-strain genomes for metagenomic binning, comparative biology and taxonomic classification.</title>
        <authorList>
            <person name="Goeker M."/>
        </authorList>
    </citation>
    <scope>NUCLEOTIDE SEQUENCE [LARGE SCALE GENOMIC DNA]</scope>
    <source>
        <strain evidence="1 2">DSM 104297</strain>
    </source>
</reference>
<sequence>MPEHPKVKRTLSTNEIVNLYLSGESTKKIAEKAKRTIQCFANWIYKDKGLYLERKFKEFQREPLHLSQIKDRDKKRTKAAVAERKQTFLNESSRTSSVQLSCKQIKSLILNLSN</sequence>
<proteinExistence type="predicted"/>
<dbReference type="Proteomes" id="UP000809829">
    <property type="component" value="Unassembled WGS sequence"/>
</dbReference>
<comment type="caution">
    <text evidence="1">The sequence shown here is derived from an EMBL/GenBank/DDBJ whole genome shotgun (WGS) entry which is preliminary data.</text>
</comment>
<dbReference type="RefSeq" id="WP_205187683.1">
    <property type="nucleotide sequence ID" value="NZ_JAFBFC010000004.1"/>
</dbReference>
<accession>A0ABS2QW67</accession>
<organism evidence="1 2">
    <name type="scientific">Priestia iocasae</name>
    <dbReference type="NCBI Taxonomy" id="2291674"/>
    <lineage>
        <taxon>Bacteria</taxon>
        <taxon>Bacillati</taxon>
        <taxon>Bacillota</taxon>
        <taxon>Bacilli</taxon>
        <taxon>Bacillales</taxon>
        <taxon>Bacillaceae</taxon>
        <taxon>Priestia</taxon>
    </lineage>
</organism>
<evidence type="ECO:0000313" key="1">
    <source>
        <dbReference type="EMBL" id="MBM7703734.1"/>
    </source>
</evidence>
<protein>
    <submittedName>
        <fullName evidence="1">Uncharacterized protein</fullName>
    </submittedName>
</protein>
<name>A0ABS2QW67_9BACI</name>
<dbReference type="EMBL" id="JAFBFC010000004">
    <property type="protein sequence ID" value="MBM7703734.1"/>
    <property type="molecule type" value="Genomic_DNA"/>
</dbReference>
<gene>
    <name evidence="1" type="ORF">JOC83_002583</name>
</gene>
<evidence type="ECO:0000313" key="2">
    <source>
        <dbReference type="Proteomes" id="UP000809829"/>
    </source>
</evidence>